<name>A0ABY5R8Q1_9MOLU</name>
<dbReference type="SUPFAM" id="SSF109604">
    <property type="entry name" value="HD-domain/PDEase-like"/>
    <property type="match status" value="1"/>
</dbReference>
<evidence type="ECO:0000256" key="5">
    <source>
        <dbReference type="ARBA" id="ARBA00022695"/>
    </source>
</evidence>
<keyword evidence="7 14" id="KW-0547">Nucleotide-binding</keyword>
<dbReference type="CDD" id="cd02165">
    <property type="entry name" value="NMNAT"/>
    <property type="match status" value="1"/>
</dbReference>
<dbReference type="GO" id="GO:0004515">
    <property type="term" value="F:nicotinate-nucleotide adenylyltransferase activity"/>
    <property type="evidence" value="ECO:0007669"/>
    <property type="project" value="UniProtKB-EC"/>
</dbReference>
<dbReference type="Proteomes" id="UP001059252">
    <property type="component" value="Chromosome"/>
</dbReference>
<dbReference type="InterPro" id="IPR005248">
    <property type="entry name" value="NadD/NMNAT"/>
</dbReference>
<evidence type="ECO:0000256" key="1">
    <source>
        <dbReference type="ARBA" id="ARBA00002324"/>
    </source>
</evidence>
<keyword evidence="10" id="KW-0408">Iron</keyword>
<keyword evidence="4 14" id="KW-0808">Transferase</keyword>
<evidence type="ECO:0000313" key="16">
    <source>
        <dbReference type="EMBL" id="UVD81878.1"/>
    </source>
</evidence>
<evidence type="ECO:0000256" key="10">
    <source>
        <dbReference type="ARBA" id="ARBA00023004"/>
    </source>
</evidence>
<dbReference type="PANTHER" id="PTHR39321">
    <property type="entry name" value="NICOTINATE-NUCLEOTIDE ADENYLYLTRANSFERASE-RELATED"/>
    <property type="match status" value="1"/>
</dbReference>
<evidence type="ECO:0000256" key="4">
    <source>
        <dbReference type="ARBA" id="ARBA00022679"/>
    </source>
</evidence>
<keyword evidence="5 14" id="KW-0548">Nucleotidyltransferase</keyword>
<protein>
    <recommendedName>
        <fullName evidence="14">Probable nicotinate-nucleotide adenylyltransferase</fullName>
        <ecNumber evidence="14">2.7.7.18</ecNumber>
    </recommendedName>
    <alternativeName>
        <fullName evidence="14">Deamido-NAD(+) diphosphorylase</fullName>
    </alternativeName>
    <alternativeName>
        <fullName evidence="14">Deamido-NAD(+) pyrophosphorylase</fullName>
    </alternativeName>
    <alternativeName>
        <fullName evidence="14">Nicotinate mononucleotide adenylyltransferase</fullName>
        <shortName evidence="14">NaMN adenylyltransferase</shortName>
    </alternativeName>
</protein>
<evidence type="ECO:0000256" key="9">
    <source>
        <dbReference type="ARBA" id="ARBA00022840"/>
    </source>
</evidence>
<evidence type="ECO:0000313" key="17">
    <source>
        <dbReference type="Proteomes" id="UP001059252"/>
    </source>
</evidence>
<dbReference type="NCBIfam" id="TIGR00488">
    <property type="entry name" value="bis(5'-nucleosyl)-tetraphosphatase (symmetrical) YqeK"/>
    <property type="match status" value="1"/>
</dbReference>
<dbReference type="InterPro" id="IPR014729">
    <property type="entry name" value="Rossmann-like_a/b/a_fold"/>
</dbReference>
<proteinExistence type="inferred from homology"/>
<accession>A0ABY5R8Q1</accession>
<evidence type="ECO:0000256" key="3">
    <source>
        <dbReference type="ARBA" id="ARBA00022642"/>
    </source>
</evidence>
<dbReference type="SUPFAM" id="SSF52374">
    <property type="entry name" value="Nucleotidylyl transferase"/>
    <property type="match status" value="1"/>
</dbReference>
<evidence type="ECO:0000256" key="6">
    <source>
        <dbReference type="ARBA" id="ARBA00022723"/>
    </source>
</evidence>
<dbReference type="CDD" id="cd00077">
    <property type="entry name" value="HDc"/>
    <property type="match status" value="1"/>
</dbReference>
<dbReference type="InterPro" id="IPR006675">
    <property type="entry name" value="HDIG_dom"/>
</dbReference>
<evidence type="ECO:0000256" key="7">
    <source>
        <dbReference type="ARBA" id="ARBA00022741"/>
    </source>
</evidence>
<dbReference type="Pfam" id="PF01467">
    <property type="entry name" value="CTP_transf_like"/>
    <property type="match status" value="1"/>
</dbReference>
<evidence type="ECO:0000256" key="8">
    <source>
        <dbReference type="ARBA" id="ARBA00022801"/>
    </source>
</evidence>
<keyword evidence="6" id="KW-0479">Metal-binding</keyword>
<dbReference type="InterPro" id="IPR003607">
    <property type="entry name" value="HD/PDEase_dom"/>
</dbReference>
<dbReference type="EMBL" id="CP102734">
    <property type="protein sequence ID" value="UVD81878.1"/>
    <property type="molecule type" value="Genomic_DNA"/>
</dbReference>
<evidence type="ECO:0000256" key="14">
    <source>
        <dbReference type="HAMAP-Rule" id="MF_00244"/>
    </source>
</evidence>
<comment type="catalytic activity">
    <reaction evidence="13">
        <text>P(1),P(4)-bis(5'-adenosyl) tetraphosphate + H2O = 2 ADP + 2 H(+)</text>
        <dbReference type="Rhea" id="RHEA:24252"/>
        <dbReference type="ChEBI" id="CHEBI:15377"/>
        <dbReference type="ChEBI" id="CHEBI:15378"/>
        <dbReference type="ChEBI" id="CHEBI:58141"/>
        <dbReference type="ChEBI" id="CHEBI:456216"/>
        <dbReference type="EC" id="3.6.1.41"/>
    </reaction>
</comment>
<dbReference type="NCBIfam" id="TIGR00125">
    <property type="entry name" value="cyt_tran_rel"/>
    <property type="match status" value="1"/>
</dbReference>
<keyword evidence="9 14" id="KW-0067">ATP-binding</keyword>
<evidence type="ECO:0000256" key="13">
    <source>
        <dbReference type="ARBA" id="ARBA00049417"/>
    </source>
</evidence>
<dbReference type="PANTHER" id="PTHR39321:SF3">
    <property type="entry name" value="PHOSPHOPANTETHEINE ADENYLYLTRANSFERASE"/>
    <property type="match status" value="1"/>
</dbReference>
<dbReference type="NCBIfam" id="NF005519">
    <property type="entry name" value="PRK07152.1"/>
    <property type="match status" value="1"/>
</dbReference>
<evidence type="ECO:0000256" key="2">
    <source>
        <dbReference type="ARBA" id="ARBA00005019"/>
    </source>
</evidence>
<comment type="catalytic activity">
    <reaction evidence="12 14">
        <text>nicotinate beta-D-ribonucleotide + ATP + H(+) = deamido-NAD(+) + diphosphate</text>
        <dbReference type="Rhea" id="RHEA:22860"/>
        <dbReference type="ChEBI" id="CHEBI:15378"/>
        <dbReference type="ChEBI" id="CHEBI:30616"/>
        <dbReference type="ChEBI" id="CHEBI:33019"/>
        <dbReference type="ChEBI" id="CHEBI:57502"/>
        <dbReference type="ChEBI" id="CHEBI:58437"/>
        <dbReference type="EC" id="2.7.7.18"/>
    </reaction>
</comment>
<dbReference type="RefSeq" id="WP_258211052.1">
    <property type="nucleotide sequence ID" value="NZ_CP102734.1"/>
</dbReference>
<dbReference type="InterPro" id="IPR005249">
    <property type="entry name" value="YqeK"/>
</dbReference>
<sequence>MKIAIFGGSFNPVHQGHISIAKEAVEKLNLDKLYFVPAYKNPFKSKHKYVDVEHRIAMLKRVLFNKTDISLFEANRKGISYTIDTVLYFRKQFPDAELYLILGSDNLPKLNKWKNIETISQETKIIIFKRSNNIVKTNIKKFNCYLLNNEIYDFSSTEFQQGKLDVVPIEVRKYIGENFLYLEEILKNSVDAKRFKHCLATASAAAEYAKVLKYDAKIAWIAGLVHDITKTIPNDAQRQYLESHKIDASQYRDYQLHQTTAAVWLEKDYYINNKDIVEAVKWHTSLNSEMTVLGKIVFVADKLAQGRRYPGIQKVRQLALTDFNEAFKIVVQQTWDFNKAKNIEITSEQETLYKKWTS</sequence>
<dbReference type="HAMAP" id="MF_00244">
    <property type="entry name" value="NaMN_adenylyltr"/>
    <property type="match status" value="1"/>
</dbReference>
<evidence type="ECO:0000259" key="15">
    <source>
        <dbReference type="SMART" id="SM00471"/>
    </source>
</evidence>
<dbReference type="Gene3D" id="1.10.3210.10">
    <property type="entry name" value="Hypothetical protein af1432"/>
    <property type="match status" value="1"/>
</dbReference>
<dbReference type="Gene3D" id="3.40.50.620">
    <property type="entry name" value="HUPs"/>
    <property type="match status" value="1"/>
</dbReference>
<dbReference type="NCBIfam" id="TIGR00277">
    <property type="entry name" value="HDIG"/>
    <property type="match status" value="1"/>
</dbReference>
<evidence type="ECO:0000256" key="12">
    <source>
        <dbReference type="ARBA" id="ARBA00048721"/>
    </source>
</evidence>
<dbReference type="SMART" id="SM00471">
    <property type="entry name" value="HDc"/>
    <property type="match status" value="1"/>
</dbReference>
<comment type="pathway">
    <text evidence="2 14">Cofactor biosynthesis; NAD(+) biosynthesis; deamido-NAD(+) from nicotinate D-ribonucleotide: step 1/1.</text>
</comment>
<dbReference type="EC" id="2.7.7.18" evidence="14"/>
<keyword evidence="8" id="KW-0378">Hydrolase</keyword>
<comment type="function">
    <text evidence="1 14">Catalyzes the reversible adenylation of nicotinate mononucleotide (NaMN) to nicotinic acid adenine dinucleotide (NaAD).</text>
</comment>
<dbReference type="InterPro" id="IPR004821">
    <property type="entry name" value="Cyt_trans-like"/>
</dbReference>
<keyword evidence="17" id="KW-1185">Reference proteome</keyword>
<reference evidence="16" key="1">
    <citation type="submission" date="2022-08" db="EMBL/GenBank/DDBJ databases">
        <title>Complete genome of Mycoplasma iguanae type strain 2327.</title>
        <authorList>
            <person name="Spergser J."/>
        </authorList>
    </citation>
    <scope>NUCLEOTIDE SEQUENCE</scope>
    <source>
        <strain evidence="16">2327</strain>
    </source>
</reference>
<dbReference type="NCBIfam" id="TIGR00482">
    <property type="entry name" value="nicotinate (nicotinamide) nucleotide adenylyltransferase"/>
    <property type="match status" value="1"/>
</dbReference>
<comment type="similarity">
    <text evidence="14">Belongs to the NadD family.</text>
</comment>
<evidence type="ECO:0000256" key="11">
    <source>
        <dbReference type="ARBA" id="ARBA00023027"/>
    </source>
</evidence>
<keyword evidence="11 14" id="KW-0520">NAD</keyword>
<organism evidence="16 17">
    <name type="scientific">Mycoplasma iguanae</name>
    <dbReference type="NCBI Taxonomy" id="292461"/>
    <lineage>
        <taxon>Bacteria</taxon>
        <taxon>Bacillati</taxon>
        <taxon>Mycoplasmatota</taxon>
        <taxon>Mollicutes</taxon>
        <taxon>Mycoplasmataceae</taxon>
        <taxon>Mycoplasma</taxon>
    </lineage>
</organism>
<gene>
    <name evidence="14" type="primary">nadD</name>
    <name evidence="16" type="ORF">NV226_01050</name>
</gene>
<dbReference type="InterPro" id="IPR006674">
    <property type="entry name" value="HD_domain"/>
</dbReference>
<dbReference type="Pfam" id="PF01966">
    <property type="entry name" value="HD"/>
    <property type="match status" value="1"/>
</dbReference>
<keyword evidence="3 14" id="KW-0662">Pyridine nucleotide biosynthesis</keyword>
<feature type="domain" description="HD/PDEase" evidence="15">
    <location>
        <begin position="190"/>
        <end position="315"/>
    </location>
</feature>